<organism evidence="1 2">
    <name type="scientific">Actinoplanes teichomyceticus</name>
    <dbReference type="NCBI Taxonomy" id="1867"/>
    <lineage>
        <taxon>Bacteria</taxon>
        <taxon>Bacillati</taxon>
        <taxon>Actinomycetota</taxon>
        <taxon>Actinomycetes</taxon>
        <taxon>Micromonosporales</taxon>
        <taxon>Micromonosporaceae</taxon>
        <taxon>Actinoplanes</taxon>
    </lineage>
</organism>
<protein>
    <recommendedName>
        <fullName evidence="3">Pilus assembly protein CpaE</fullName>
    </recommendedName>
</protein>
<reference evidence="1 2" key="1">
    <citation type="submission" date="2019-06" db="EMBL/GenBank/DDBJ databases">
        <title>Sequencing the genomes of 1000 actinobacteria strains.</title>
        <authorList>
            <person name="Klenk H.-P."/>
        </authorList>
    </citation>
    <scope>NUCLEOTIDE SEQUENCE [LARGE SCALE GENOMIC DNA]</scope>
    <source>
        <strain evidence="1 2">DSM 43866</strain>
    </source>
</reference>
<dbReference type="EMBL" id="VIWY01000001">
    <property type="protein sequence ID" value="TWG25702.1"/>
    <property type="molecule type" value="Genomic_DNA"/>
</dbReference>
<keyword evidence="2" id="KW-1185">Reference proteome</keyword>
<dbReference type="OrthoDB" id="3295834at2"/>
<name>A0A561WPA0_ACTTI</name>
<dbReference type="AlphaFoldDB" id="A0A561WPA0"/>
<evidence type="ECO:0000313" key="2">
    <source>
        <dbReference type="Proteomes" id="UP000320239"/>
    </source>
</evidence>
<accession>A0A561WPA0</accession>
<dbReference type="Proteomes" id="UP000320239">
    <property type="component" value="Unassembled WGS sequence"/>
</dbReference>
<sequence length="159" mass="17338">MLGVQMAWRLRTAGLVWKPRLGDRFAIPDRDLDEEVFVLSNMTVQVHDRPEGQIIGFNGTTEWALDDVEIDETVWLPREDQLRELLGGTFRELRRDPAGYRVRVELLGDTLTFPATAAAPSAEEAYATALLHLLAAAGATPATPPPRGAAITAPPPGSP</sequence>
<evidence type="ECO:0000313" key="1">
    <source>
        <dbReference type="EMBL" id="TWG25702.1"/>
    </source>
</evidence>
<evidence type="ECO:0008006" key="3">
    <source>
        <dbReference type="Google" id="ProtNLM"/>
    </source>
</evidence>
<comment type="caution">
    <text evidence="1">The sequence shown here is derived from an EMBL/GenBank/DDBJ whole genome shotgun (WGS) entry which is preliminary data.</text>
</comment>
<proteinExistence type="predicted"/>
<gene>
    <name evidence="1" type="ORF">FHX34_101674</name>
</gene>